<evidence type="ECO:0000313" key="2">
    <source>
        <dbReference type="EMBL" id="RSN76675.1"/>
    </source>
</evidence>
<dbReference type="SUPFAM" id="SSF143447">
    <property type="entry name" value="AMMECR1-like"/>
    <property type="match status" value="1"/>
</dbReference>
<name>A0A3R9QYM6_9CREN</name>
<evidence type="ECO:0000313" key="3">
    <source>
        <dbReference type="Proteomes" id="UP000277582"/>
    </source>
</evidence>
<dbReference type="InterPro" id="IPR002733">
    <property type="entry name" value="AMMECR1_domain"/>
</dbReference>
<organism evidence="2 3">
    <name type="scientific">Candidatus Methanodesulfokora washburnensis</name>
    <dbReference type="NCBI Taxonomy" id="2478471"/>
    <lineage>
        <taxon>Archaea</taxon>
        <taxon>Thermoproteota</taxon>
        <taxon>Candidatus Korarchaeia</taxon>
        <taxon>Candidatus Korarchaeia incertae sedis</taxon>
        <taxon>Candidatus Methanodesulfokora</taxon>
    </lineage>
</organism>
<gene>
    <name evidence="2" type="ORF">D6D85_03660</name>
</gene>
<accession>A0A3R9QYM6</accession>
<dbReference type="EMBL" id="RCOS01000055">
    <property type="protein sequence ID" value="RSN76675.1"/>
    <property type="molecule type" value="Genomic_DNA"/>
</dbReference>
<dbReference type="Proteomes" id="UP000277582">
    <property type="component" value="Unassembled WGS sequence"/>
</dbReference>
<proteinExistence type="predicted"/>
<reference evidence="2 3" key="1">
    <citation type="submission" date="2018-10" db="EMBL/GenBank/DDBJ databases">
        <title>Co-occurring genomic capacity for anaerobic methane metabolism and dissimilatory sulfite reduction discovered in the Korarchaeota.</title>
        <authorList>
            <person name="Mckay L.J."/>
            <person name="Dlakic M."/>
            <person name="Fields M.W."/>
            <person name="Delmont T.O."/>
            <person name="Eren A.M."/>
            <person name="Jay Z.J."/>
            <person name="Klingelsmith K.B."/>
            <person name="Rusch D.B."/>
            <person name="Inskeep W.P."/>
        </authorList>
    </citation>
    <scope>NUCLEOTIDE SEQUENCE [LARGE SCALE GENOMIC DNA]</scope>
    <source>
        <strain evidence="2 3">MDKW</strain>
    </source>
</reference>
<dbReference type="PROSITE" id="PS51112">
    <property type="entry name" value="AMMECR1"/>
    <property type="match status" value="1"/>
</dbReference>
<protein>
    <submittedName>
        <fullName evidence="2">AMMECR1 domain-containing protein</fullName>
    </submittedName>
</protein>
<evidence type="ECO:0000259" key="1">
    <source>
        <dbReference type="PROSITE" id="PS51112"/>
    </source>
</evidence>
<dbReference type="Pfam" id="PF01871">
    <property type="entry name" value="AMMECR1"/>
    <property type="match status" value="1"/>
</dbReference>
<feature type="domain" description="AMMECR1" evidence="1">
    <location>
        <begin position="1"/>
        <end position="55"/>
    </location>
</feature>
<sequence length="55" mass="6342">MPQVATDWRMSKEEFLSHTCLKAGLPSDAWKDLVNTKVYRFSAIVFSEEGPRRVL</sequence>
<comment type="caution">
    <text evidence="2">The sequence shown here is derived from an EMBL/GenBank/DDBJ whole genome shotgun (WGS) entry which is preliminary data.</text>
</comment>
<dbReference type="Gene3D" id="3.30.1490.150">
    <property type="entry name" value="Hypothetical protein ph0010, domain 2"/>
    <property type="match status" value="1"/>
</dbReference>
<dbReference type="AlphaFoldDB" id="A0A3R9QYM6"/>
<keyword evidence="3" id="KW-1185">Reference proteome</keyword>
<dbReference type="InterPro" id="IPR036071">
    <property type="entry name" value="AMMECR1_dom_sf"/>
</dbReference>